<dbReference type="PANTHER" id="PTHR36526">
    <property type="entry name" value="TRANSMEMBRANE PROTEIN 154"/>
    <property type="match status" value="1"/>
</dbReference>
<feature type="transmembrane region" description="Helical" evidence="2">
    <location>
        <begin position="76"/>
        <end position="99"/>
    </location>
</feature>
<reference evidence="4" key="1">
    <citation type="submission" date="2025-08" db="UniProtKB">
        <authorList>
            <consortium name="Ensembl"/>
        </authorList>
    </citation>
    <scope>IDENTIFICATION</scope>
</reference>
<proteinExistence type="predicted"/>
<protein>
    <submittedName>
        <fullName evidence="4">Transmembrane protein 154</fullName>
    </submittedName>
</protein>
<keyword evidence="5" id="KW-1185">Reference proteome</keyword>
<feature type="chain" id="PRO_5035000375" evidence="3">
    <location>
        <begin position="23"/>
        <end position="181"/>
    </location>
</feature>
<evidence type="ECO:0000313" key="5">
    <source>
        <dbReference type="Proteomes" id="UP000694385"/>
    </source>
</evidence>
<dbReference type="InterPro" id="IPR028064">
    <property type="entry name" value="TMEM154"/>
</dbReference>
<dbReference type="Ensembl" id="ENSJJAT00000028584.1">
    <property type="protein sequence ID" value="ENSJJAP00000022025.1"/>
    <property type="gene ID" value="ENSJJAG00000022208.1"/>
</dbReference>
<accession>A0A8C5LFA7</accession>
<keyword evidence="2" id="KW-0472">Membrane</keyword>
<dbReference type="GeneTree" id="ENSGT00390000016183"/>
<dbReference type="AlphaFoldDB" id="A0A8C5LFA7"/>
<evidence type="ECO:0000256" key="1">
    <source>
        <dbReference type="SAM" id="MobiDB-lite"/>
    </source>
</evidence>
<keyword evidence="3" id="KW-0732">Signal</keyword>
<keyword evidence="2" id="KW-0812">Transmembrane</keyword>
<feature type="region of interest" description="Disordered" evidence="1">
    <location>
        <begin position="161"/>
        <end position="181"/>
    </location>
</feature>
<reference evidence="4" key="2">
    <citation type="submission" date="2025-09" db="UniProtKB">
        <authorList>
            <consortium name="Ensembl"/>
        </authorList>
    </citation>
    <scope>IDENTIFICATION</scope>
</reference>
<dbReference type="InterPro" id="IPR053087">
    <property type="entry name" value="TMEM154-like"/>
</dbReference>
<feature type="signal peptide" evidence="3">
    <location>
        <begin position="1"/>
        <end position="22"/>
    </location>
</feature>
<dbReference type="PANTHER" id="PTHR36526:SF1">
    <property type="entry name" value="TRANSMEMBRANE PROTEIN 154"/>
    <property type="match status" value="1"/>
</dbReference>
<keyword evidence="2" id="KW-1133">Transmembrane helix</keyword>
<organism evidence="4 5">
    <name type="scientific">Jaculus jaculus</name>
    <name type="common">Lesser Egyptian jerboa</name>
    <dbReference type="NCBI Taxonomy" id="51337"/>
    <lineage>
        <taxon>Eukaryota</taxon>
        <taxon>Metazoa</taxon>
        <taxon>Chordata</taxon>
        <taxon>Craniata</taxon>
        <taxon>Vertebrata</taxon>
        <taxon>Euteleostomi</taxon>
        <taxon>Mammalia</taxon>
        <taxon>Eutheria</taxon>
        <taxon>Euarchontoglires</taxon>
        <taxon>Glires</taxon>
        <taxon>Rodentia</taxon>
        <taxon>Myomorpha</taxon>
        <taxon>Dipodoidea</taxon>
        <taxon>Dipodidae</taxon>
        <taxon>Dipodinae</taxon>
        <taxon>Jaculus</taxon>
    </lineage>
</organism>
<sequence length="181" mass="19735">MTAPRAALALALGLALAHPGLGNDEEFEHLGDSAPEGKADAVTTSGTLAGVTPEALTTDTSFTHIEEDSSQLEFTLMVFIPLAVLVLLLLSVVLAATYFKRKRTKQEPSSQGSQSALQTYELGCENLKVPIFEEDTPSVMEIEMEELDKWMNSLNRNADRECLPTLKEEMEPSHSPSDNEL</sequence>
<dbReference type="OMA" id="MNRSADC"/>
<name>A0A8C5LFA7_JACJA</name>
<dbReference type="Proteomes" id="UP000694385">
    <property type="component" value="Unassembled WGS sequence"/>
</dbReference>
<feature type="compositionally biased region" description="Basic and acidic residues" evidence="1">
    <location>
        <begin position="161"/>
        <end position="172"/>
    </location>
</feature>
<dbReference type="Pfam" id="PF15102">
    <property type="entry name" value="TMEM154"/>
    <property type="match status" value="1"/>
</dbReference>
<evidence type="ECO:0000256" key="3">
    <source>
        <dbReference type="SAM" id="SignalP"/>
    </source>
</evidence>
<evidence type="ECO:0000313" key="4">
    <source>
        <dbReference type="Ensembl" id="ENSJJAP00000022025.1"/>
    </source>
</evidence>
<evidence type="ECO:0000256" key="2">
    <source>
        <dbReference type="SAM" id="Phobius"/>
    </source>
</evidence>